<feature type="compositionally biased region" description="Acidic residues" evidence="5">
    <location>
        <begin position="456"/>
        <end position="483"/>
    </location>
</feature>
<keyword evidence="8" id="KW-1185">Reference proteome</keyword>
<evidence type="ECO:0000313" key="8">
    <source>
        <dbReference type="Proteomes" id="UP001190700"/>
    </source>
</evidence>
<feature type="compositionally biased region" description="Low complexity" evidence="5">
    <location>
        <begin position="883"/>
        <end position="897"/>
    </location>
</feature>
<feature type="compositionally biased region" description="Gly residues" evidence="5">
    <location>
        <begin position="1"/>
        <end position="10"/>
    </location>
</feature>
<comment type="subcellular location">
    <subcellularLocation>
        <location evidence="4">Cytoplasm</location>
    </subcellularLocation>
</comment>
<dbReference type="GO" id="GO:0001732">
    <property type="term" value="P:formation of cytoplasmic translation initiation complex"/>
    <property type="evidence" value="ECO:0007669"/>
    <property type="project" value="UniProtKB-UniRule"/>
</dbReference>
<comment type="function">
    <text evidence="4">Component of the eukaryotic translation initiation factor 3 (eIF-3) complex, which is involved in protein synthesis of a specialized repertoire of mRNAs and, together with other initiation factors, stimulates binding of mRNA and methionyl-tRNAi to the 40S ribosome. The eIF-3 complex specifically targets and initiates translation of a subset of mRNAs involved in cell proliferation.</text>
</comment>
<dbReference type="SMART" id="SM00088">
    <property type="entry name" value="PINT"/>
    <property type="match status" value="1"/>
</dbReference>
<dbReference type="GO" id="GO:0031369">
    <property type="term" value="F:translation initiation factor binding"/>
    <property type="evidence" value="ECO:0007669"/>
    <property type="project" value="InterPro"/>
</dbReference>
<dbReference type="InterPro" id="IPR027516">
    <property type="entry name" value="EIF3C"/>
</dbReference>
<dbReference type="Pfam" id="PF26569">
    <property type="entry name" value="EIF3CL_C"/>
    <property type="match status" value="1"/>
</dbReference>
<accession>A0AAE0EM02</accession>
<dbReference type="GO" id="GO:0005852">
    <property type="term" value="C:eukaryotic translation initiation factor 3 complex"/>
    <property type="evidence" value="ECO:0007669"/>
    <property type="project" value="UniProtKB-UniRule"/>
</dbReference>
<dbReference type="GO" id="GO:0003743">
    <property type="term" value="F:translation initiation factor activity"/>
    <property type="evidence" value="ECO:0007669"/>
    <property type="project" value="UniProtKB-UniRule"/>
</dbReference>
<organism evidence="7 8">
    <name type="scientific">Cymbomonas tetramitiformis</name>
    <dbReference type="NCBI Taxonomy" id="36881"/>
    <lineage>
        <taxon>Eukaryota</taxon>
        <taxon>Viridiplantae</taxon>
        <taxon>Chlorophyta</taxon>
        <taxon>Pyramimonadophyceae</taxon>
        <taxon>Pyramimonadales</taxon>
        <taxon>Pyramimonadaceae</taxon>
        <taxon>Cymbomonas</taxon>
    </lineage>
</organism>
<dbReference type="PANTHER" id="PTHR13937">
    <property type="entry name" value="EUKARYOTIC TRANSLATION INITATION FACTOR 3, SUBUNIT 8 EIF3S8 -RELATED"/>
    <property type="match status" value="1"/>
</dbReference>
<name>A0AAE0EM02_9CHLO</name>
<dbReference type="InterPro" id="IPR058999">
    <property type="entry name" value="EIF3CL_C"/>
</dbReference>
<feature type="region of interest" description="Disordered" evidence="5">
    <location>
        <begin position="167"/>
        <end position="219"/>
    </location>
</feature>
<keyword evidence="1 4" id="KW-0963">Cytoplasm</keyword>
<dbReference type="GO" id="GO:0016282">
    <property type="term" value="C:eukaryotic 43S preinitiation complex"/>
    <property type="evidence" value="ECO:0007669"/>
    <property type="project" value="UniProtKB-UniRule"/>
</dbReference>
<feature type="compositionally biased region" description="Acidic residues" evidence="5">
    <location>
        <begin position="11"/>
        <end position="31"/>
    </location>
</feature>
<dbReference type="Pfam" id="PF01399">
    <property type="entry name" value="PCI"/>
    <property type="match status" value="1"/>
</dbReference>
<feature type="domain" description="PCI" evidence="6">
    <location>
        <begin position="632"/>
        <end position="805"/>
    </location>
</feature>
<feature type="compositionally biased region" description="Acidic residues" evidence="5">
    <location>
        <begin position="193"/>
        <end position="212"/>
    </location>
</feature>
<feature type="region of interest" description="Disordered" evidence="5">
    <location>
        <begin position="1"/>
        <end position="58"/>
    </location>
</feature>
<dbReference type="EMBL" id="LGRX02035756">
    <property type="protein sequence ID" value="KAK3233301.1"/>
    <property type="molecule type" value="Genomic_DNA"/>
</dbReference>
<dbReference type="GO" id="GO:0033290">
    <property type="term" value="C:eukaryotic 48S preinitiation complex"/>
    <property type="evidence" value="ECO:0007669"/>
    <property type="project" value="UniProtKB-UniRule"/>
</dbReference>
<dbReference type="GO" id="GO:0003723">
    <property type="term" value="F:RNA binding"/>
    <property type="evidence" value="ECO:0007669"/>
    <property type="project" value="InterPro"/>
</dbReference>
<sequence length="975" mass="109796">MTSRFWGGGSDSEDEESEEEENSDSGDDEMGGGDASKYLAGDSDSDDSEGGRRVVRSAKDKRFAEMEATCDEMRNKMKINDWNALQNLFEKANKQLEKAQRLSEGSKDPPRFYIKALMSLEDFMNATLANKEAKKKMSSTNAKSLNSMKQKLKKHFKIYETDIEKVRAKPESSEDEVEAPKAKRGGKFAKDSDESDEESEEDESDEEEEEEIPKDTAFEKVKSKLEKRKEREFNVDPAEISWDMVDKKMKEIIMSRGKKGIDRAEQVEALQYLSTVAKTIPQKLEVMMHLISAMFDQAPSMSTHLPVNIWKRVVNNLLEVILILNENPHITMVDSIDPDSKPTEELEPDTPVQVWGNLLAFLERVDDELFKSLQCIDPHIKDYVHRLQDEPMFLILADEVSKYFNRIGDMTIVSKIALRRVEHIYYKRQDVYDCLAKLTKAKIDSTAAAKAAAAAGEEEEEEEDKDEDEDGKDLGDEEEEEDFTPALKNAECVIPAGYVFPEDCHQVMRELTAFIYAHGDERTKARSMLCQIFHKAIHDDFHTARDLLLMSHLQENIQHMDISTQILFNRTMGQLGLCAFRRSLIAESHGCLSELYAGGRVKELLAQGVAQSRYHERNPEQEKLERRRQMPFHMHLNLELLEAVHLISAMLLEVPNMAANAIDSKRTKVLSKPFWRLVDNYDRQTFCGPPENVRDHVMAATRYIQRGSWRKARDMLVGMSIWNLVPQKDSLLEMLSSKIQEESLRTYLFTYSSQYNSLSLDSLCTMFELPEATAHSSISKMMIAEELPGSWDQPTRSIVMHNVEPTRLQQLAMQFSEKALMLVETNERALDLRSGGTASSRDREDGEGGGGRRKGGWSEGYGGGKGRGKGGKGGYGKGGGGNYNRDGNRNNNNNNSNFSSQRPATGGSSRYQDAYGSYTRGPFGTGSLRSERGFVSGRAPPNPASASSGAGDFGSRMVSLQMSGGSNSANWRSRS</sequence>
<gene>
    <name evidence="7" type="ORF">CYMTET_56400</name>
</gene>
<feature type="compositionally biased region" description="Gly residues" evidence="5">
    <location>
        <begin position="857"/>
        <end position="882"/>
    </location>
</feature>
<comment type="subunit">
    <text evidence="4">Component of the eukaryotic translation initiation factor 3 (eIF-3) complex.</text>
</comment>
<feature type="compositionally biased region" description="Basic and acidic residues" evidence="5">
    <location>
        <begin position="49"/>
        <end position="58"/>
    </location>
</feature>
<feature type="region of interest" description="Disordered" evidence="5">
    <location>
        <begin position="831"/>
        <end position="975"/>
    </location>
</feature>
<evidence type="ECO:0000256" key="3">
    <source>
        <dbReference type="ARBA" id="ARBA00022917"/>
    </source>
</evidence>
<comment type="caution">
    <text evidence="7">The sequence shown here is derived from an EMBL/GenBank/DDBJ whole genome shotgun (WGS) entry which is preliminary data.</text>
</comment>
<evidence type="ECO:0000313" key="7">
    <source>
        <dbReference type="EMBL" id="KAK3233301.1"/>
    </source>
</evidence>
<keyword evidence="2 4" id="KW-0396">Initiation factor</keyword>
<keyword evidence="3 4" id="KW-0648">Protein biosynthesis</keyword>
<dbReference type="Proteomes" id="UP001190700">
    <property type="component" value="Unassembled WGS sequence"/>
</dbReference>
<dbReference type="HAMAP" id="MF_03002">
    <property type="entry name" value="eIF3c"/>
    <property type="match status" value="1"/>
</dbReference>
<proteinExistence type="inferred from homology"/>
<dbReference type="InterPro" id="IPR036390">
    <property type="entry name" value="WH_DNA-bd_sf"/>
</dbReference>
<dbReference type="Pfam" id="PF05470">
    <property type="entry name" value="eIF-3c_N"/>
    <property type="match status" value="1"/>
</dbReference>
<dbReference type="SUPFAM" id="SSF46785">
    <property type="entry name" value="Winged helix' DNA-binding domain"/>
    <property type="match status" value="1"/>
</dbReference>
<comment type="similarity">
    <text evidence="4">Belongs to the eIF-3 subunit C family.</text>
</comment>
<dbReference type="AlphaFoldDB" id="A0AAE0EM02"/>
<dbReference type="InterPro" id="IPR008905">
    <property type="entry name" value="EIF3C_N_dom"/>
</dbReference>
<evidence type="ECO:0000259" key="6">
    <source>
        <dbReference type="PROSITE" id="PS50250"/>
    </source>
</evidence>
<reference evidence="7 8" key="1">
    <citation type="journal article" date="2015" name="Genome Biol. Evol.">
        <title>Comparative Genomics of a Bacterivorous Green Alga Reveals Evolutionary Causalities and Consequences of Phago-Mixotrophic Mode of Nutrition.</title>
        <authorList>
            <person name="Burns J.A."/>
            <person name="Paasch A."/>
            <person name="Narechania A."/>
            <person name="Kim E."/>
        </authorList>
    </citation>
    <scope>NUCLEOTIDE SEQUENCE [LARGE SCALE GENOMIC DNA]</scope>
    <source>
        <strain evidence="7 8">PLY_AMNH</strain>
    </source>
</reference>
<feature type="compositionally biased region" description="Polar residues" evidence="5">
    <location>
        <begin position="898"/>
        <end position="911"/>
    </location>
</feature>
<feature type="region of interest" description="Disordered" evidence="5">
    <location>
        <begin position="451"/>
        <end position="483"/>
    </location>
</feature>
<dbReference type="PANTHER" id="PTHR13937:SF0">
    <property type="entry name" value="EUKARYOTIC TRANSLATION INITIATION FACTOR 3 SUBUNIT C-RELATED"/>
    <property type="match status" value="1"/>
</dbReference>
<feature type="compositionally biased region" description="Polar residues" evidence="5">
    <location>
        <begin position="958"/>
        <end position="975"/>
    </location>
</feature>
<evidence type="ECO:0000256" key="5">
    <source>
        <dbReference type="SAM" id="MobiDB-lite"/>
    </source>
</evidence>
<feature type="compositionally biased region" description="Low complexity" evidence="5">
    <location>
        <begin position="936"/>
        <end position="955"/>
    </location>
</feature>
<evidence type="ECO:0000256" key="1">
    <source>
        <dbReference type="ARBA" id="ARBA00022490"/>
    </source>
</evidence>
<dbReference type="PROSITE" id="PS50250">
    <property type="entry name" value="PCI"/>
    <property type="match status" value="1"/>
</dbReference>
<evidence type="ECO:0000256" key="2">
    <source>
        <dbReference type="ARBA" id="ARBA00022540"/>
    </source>
</evidence>
<protein>
    <recommendedName>
        <fullName evidence="4">Eukaryotic translation initiation factor 3 subunit C</fullName>
        <shortName evidence="4">eIF3c</shortName>
    </recommendedName>
    <alternativeName>
        <fullName evidence="4">Eukaryotic translation initiation factor 3 subunit 8</fullName>
    </alternativeName>
    <alternativeName>
        <fullName evidence="4">eIF3 p110</fullName>
    </alternativeName>
</protein>
<dbReference type="InterPro" id="IPR000717">
    <property type="entry name" value="PCI_dom"/>
</dbReference>
<evidence type="ECO:0000256" key="4">
    <source>
        <dbReference type="HAMAP-Rule" id="MF_03002"/>
    </source>
</evidence>